<proteinExistence type="predicted"/>
<feature type="transmembrane region" description="Helical" evidence="7">
    <location>
        <begin position="185"/>
        <end position="208"/>
    </location>
</feature>
<sequence length="377" mass="38691">MATITDRVDLIALTQAAGYFPMLLLALPSGFLADRYHRRPLLIAIHIGLFIVVVVLAISSAVRPISPPVLLFPILIMGIGSAMASVFWQVAAPDLVPPALLPAAVTLGAAAFNLSRLIGPATASFVILAAGVPVAFAASAGLIAAALLLLLARRWPHPPAHRPESFTAAVHAAIRTATAVHPLRANAATCFLFTSCASALWALLPAIASQRPSLGVEVFGGLATALGLGAIMATLVLPSLRAVTPPKGLLALSGFGFGVSMVLLGFSVELWMACACAVATGGCWLAGMTTLSIAARESVPFQERGRAVAAFIFMFASGMTIGSAGWGRLAQSLGVQATLVIAAVALLGTVAAPQGLAWRPWTGPAPRAAQPQEKSHG</sequence>
<evidence type="ECO:0000313" key="10">
    <source>
        <dbReference type="Proteomes" id="UP001242480"/>
    </source>
</evidence>
<feature type="transmembrane region" description="Helical" evidence="7">
    <location>
        <begin position="68"/>
        <end position="88"/>
    </location>
</feature>
<evidence type="ECO:0000259" key="8">
    <source>
        <dbReference type="PROSITE" id="PS50850"/>
    </source>
</evidence>
<evidence type="ECO:0000256" key="3">
    <source>
        <dbReference type="ARBA" id="ARBA00022475"/>
    </source>
</evidence>
<dbReference type="CDD" id="cd06173">
    <property type="entry name" value="MFS_MefA_like"/>
    <property type="match status" value="1"/>
</dbReference>
<reference evidence="9 10" key="1">
    <citation type="submission" date="2023-07" db="EMBL/GenBank/DDBJ databases">
        <title>Genomic Encyclopedia of Type Strains, Phase IV (KMG-IV): sequencing the most valuable type-strain genomes for metagenomic binning, comparative biology and taxonomic classification.</title>
        <authorList>
            <person name="Goeker M."/>
        </authorList>
    </citation>
    <scope>NUCLEOTIDE SEQUENCE [LARGE SCALE GENOMIC DNA]</scope>
    <source>
        <strain evidence="9 10">DSM 19619</strain>
    </source>
</reference>
<keyword evidence="2" id="KW-0813">Transport</keyword>
<keyword evidence="3" id="KW-1003">Cell membrane</keyword>
<evidence type="ECO:0000256" key="6">
    <source>
        <dbReference type="ARBA" id="ARBA00023136"/>
    </source>
</evidence>
<dbReference type="PROSITE" id="PS50850">
    <property type="entry name" value="MFS"/>
    <property type="match status" value="1"/>
</dbReference>
<feature type="transmembrane region" description="Helical" evidence="7">
    <location>
        <begin position="248"/>
        <end position="264"/>
    </location>
</feature>
<feature type="transmembrane region" description="Helical" evidence="7">
    <location>
        <begin position="12"/>
        <end position="33"/>
    </location>
</feature>
<comment type="subcellular location">
    <subcellularLocation>
        <location evidence="1">Cell membrane</location>
        <topology evidence="1">Multi-pass membrane protein</topology>
    </subcellularLocation>
</comment>
<gene>
    <name evidence="9" type="ORF">QO011_004079</name>
</gene>
<dbReference type="Gene3D" id="1.20.1250.20">
    <property type="entry name" value="MFS general substrate transporter like domains"/>
    <property type="match status" value="1"/>
</dbReference>
<protein>
    <submittedName>
        <fullName evidence="9">MFS family permease</fullName>
    </submittedName>
</protein>
<evidence type="ECO:0000256" key="4">
    <source>
        <dbReference type="ARBA" id="ARBA00022692"/>
    </source>
</evidence>
<name>A0ABU0JBW2_9HYPH</name>
<comment type="caution">
    <text evidence="9">The sequence shown here is derived from an EMBL/GenBank/DDBJ whole genome shotgun (WGS) entry which is preliminary data.</text>
</comment>
<dbReference type="InterPro" id="IPR020846">
    <property type="entry name" value="MFS_dom"/>
</dbReference>
<dbReference type="InterPro" id="IPR010290">
    <property type="entry name" value="TM_effector"/>
</dbReference>
<dbReference type="PANTHER" id="PTHR23513:SF11">
    <property type="entry name" value="STAPHYLOFERRIN A TRANSPORTER"/>
    <property type="match status" value="1"/>
</dbReference>
<dbReference type="InterPro" id="IPR036259">
    <property type="entry name" value="MFS_trans_sf"/>
</dbReference>
<evidence type="ECO:0000256" key="5">
    <source>
        <dbReference type="ARBA" id="ARBA00022989"/>
    </source>
</evidence>
<feature type="transmembrane region" description="Helical" evidence="7">
    <location>
        <begin position="214"/>
        <end position="236"/>
    </location>
</feature>
<feature type="transmembrane region" description="Helical" evidence="7">
    <location>
        <begin position="125"/>
        <end position="152"/>
    </location>
</feature>
<feature type="transmembrane region" description="Helical" evidence="7">
    <location>
        <begin position="100"/>
        <end position="119"/>
    </location>
</feature>
<evidence type="ECO:0000256" key="1">
    <source>
        <dbReference type="ARBA" id="ARBA00004651"/>
    </source>
</evidence>
<feature type="transmembrane region" description="Helical" evidence="7">
    <location>
        <begin position="270"/>
        <end position="295"/>
    </location>
</feature>
<feature type="domain" description="Major facilitator superfamily (MFS) profile" evidence="8">
    <location>
        <begin position="1"/>
        <end position="360"/>
    </location>
</feature>
<feature type="transmembrane region" description="Helical" evidence="7">
    <location>
        <begin position="333"/>
        <end position="352"/>
    </location>
</feature>
<keyword evidence="4 7" id="KW-0812">Transmembrane</keyword>
<dbReference type="PANTHER" id="PTHR23513">
    <property type="entry name" value="INTEGRAL MEMBRANE EFFLUX PROTEIN-RELATED"/>
    <property type="match status" value="1"/>
</dbReference>
<keyword evidence="10" id="KW-1185">Reference proteome</keyword>
<evidence type="ECO:0000256" key="2">
    <source>
        <dbReference type="ARBA" id="ARBA00022448"/>
    </source>
</evidence>
<accession>A0ABU0JBW2</accession>
<dbReference type="EMBL" id="JAUSVX010000007">
    <property type="protein sequence ID" value="MDQ0471060.1"/>
    <property type="molecule type" value="Genomic_DNA"/>
</dbReference>
<dbReference type="Proteomes" id="UP001242480">
    <property type="component" value="Unassembled WGS sequence"/>
</dbReference>
<keyword evidence="5 7" id="KW-1133">Transmembrane helix</keyword>
<keyword evidence="6 7" id="KW-0472">Membrane</keyword>
<dbReference type="Pfam" id="PF05977">
    <property type="entry name" value="MFS_3"/>
    <property type="match status" value="1"/>
</dbReference>
<evidence type="ECO:0000256" key="7">
    <source>
        <dbReference type="SAM" id="Phobius"/>
    </source>
</evidence>
<feature type="transmembrane region" description="Helical" evidence="7">
    <location>
        <begin position="307"/>
        <end position="327"/>
    </location>
</feature>
<dbReference type="SUPFAM" id="SSF103473">
    <property type="entry name" value="MFS general substrate transporter"/>
    <property type="match status" value="1"/>
</dbReference>
<feature type="transmembrane region" description="Helical" evidence="7">
    <location>
        <begin position="40"/>
        <end position="62"/>
    </location>
</feature>
<organism evidence="9 10">
    <name type="scientific">Labrys wisconsinensis</name>
    <dbReference type="NCBI Taxonomy" id="425677"/>
    <lineage>
        <taxon>Bacteria</taxon>
        <taxon>Pseudomonadati</taxon>
        <taxon>Pseudomonadota</taxon>
        <taxon>Alphaproteobacteria</taxon>
        <taxon>Hyphomicrobiales</taxon>
        <taxon>Xanthobacteraceae</taxon>
        <taxon>Labrys</taxon>
    </lineage>
</organism>
<evidence type="ECO:0000313" key="9">
    <source>
        <dbReference type="EMBL" id="MDQ0471060.1"/>
    </source>
</evidence>